<dbReference type="PANTHER" id="PTHR31186">
    <property type="entry name" value="MODULATOR OF SMOOTHENED PROTEIN"/>
    <property type="match status" value="1"/>
</dbReference>
<dbReference type="InterPro" id="IPR037663">
    <property type="entry name" value="Mosmo"/>
</dbReference>
<dbReference type="GeneID" id="5889837"/>
<reference evidence="2 3" key="1">
    <citation type="journal article" date="2008" name="Nature">
        <title>The genome of the choanoflagellate Monosiga brevicollis and the origin of metazoans.</title>
        <authorList>
            <consortium name="JGI Sequencing"/>
            <person name="King N."/>
            <person name="Westbrook M.J."/>
            <person name="Young S.L."/>
            <person name="Kuo A."/>
            <person name="Abedin M."/>
            <person name="Chapman J."/>
            <person name="Fairclough S."/>
            <person name="Hellsten U."/>
            <person name="Isogai Y."/>
            <person name="Letunic I."/>
            <person name="Marr M."/>
            <person name="Pincus D."/>
            <person name="Putnam N."/>
            <person name="Rokas A."/>
            <person name="Wright K.J."/>
            <person name="Zuzow R."/>
            <person name="Dirks W."/>
            <person name="Good M."/>
            <person name="Goodstein D."/>
            <person name="Lemons D."/>
            <person name="Li W."/>
            <person name="Lyons J.B."/>
            <person name="Morris A."/>
            <person name="Nichols S."/>
            <person name="Richter D.J."/>
            <person name="Salamov A."/>
            <person name="Bork P."/>
            <person name="Lim W.A."/>
            <person name="Manning G."/>
            <person name="Miller W.T."/>
            <person name="McGinnis W."/>
            <person name="Shapiro H."/>
            <person name="Tjian R."/>
            <person name="Grigoriev I.V."/>
            <person name="Rokhsar D."/>
        </authorList>
    </citation>
    <scope>NUCLEOTIDE SEQUENCE [LARGE SCALE GENOMIC DNA]</scope>
    <source>
        <strain evidence="3">MX1 / ATCC 50154</strain>
    </source>
</reference>
<dbReference type="FunCoup" id="A9UW96">
    <property type="interactions" value="235"/>
</dbReference>
<keyword evidence="1" id="KW-0472">Membrane</keyword>
<name>A9UW96_MONBE</name>
<dbReference type="KEGG" id="mbr:MONBRDRAFT_36587"/>
<dbReference type="GO" id="GO:0045879">
    <property type="term" value="P:negative regulation of smoothened signaling pathway"/>
    <property type="evidence" value="ECO:0000318"/>
    <property type="project" value="GO_Central"/>
</dbReference>
<keyword evidence="3" id="KW-1185">Reference proteome</keyword>
<feature type="transmembrane region" description="Helical" evidence="1">
    <location>
        <begin position="147"/>
        <end position="166"/>
    </location>
</feature>
<dbReference type="EMBL" id="CH991547">
    <property type="protein sequence ID" value="EDQ90726.1"/>
    <property type="molecule type" value="Genomic_DNA"/>
</dbReference>
<dbReference type="Gene3D" id="1.20.140.150">
    <property type="match status" value="1"/>
</dbReference>
<dbReference type="STRING" id="81824.A9UW96"/>
<evidence type="ECO:0000313" key="2">
    <source>
        <dbReference type="EMBL" id="EDQ90726.1"/>
    </source>
</evidence>
<evidence type="ECO:0000313" key="3">
    <source>
        <dbReference type="Proteomes" id="UP000001357"/>
    </source>
</evidence>
<protein>
    <submittedName>
        <fullName evidence="2">Uncharacterized protein</fullName>
    </submittedName>
</protein>
<dbReference type="GO" id="GO:0060170">
    <property type="term" value="C:ciliary membrane"/>
    <property type="evidence" value="ECO:0000318"/>
    <property type="project" value="GO_Central"/>
</dbReference>
<keyword evidence="1" id="KW-1133">Transmembrane helix</keyword>
<dbReference type="FunFam" id="1.20.140.150:FF:000006">
    <property type="entry name" value="uncharacterized protein C16orf52 homolog"/>
    <property type="match status" value="1"/>
</dbReference>
<dbReference type="Proteomes" id="UP000001357">
    <property type="component" value="Unassembled WGS sequence"/>
</dbReference>
<dbReference type="AlphaFoldDB" id="A9UW96"/>
<proteinExistence type="predicted"/>
<accession>A9UW96</accession>
<dbReference type="GO" id="GO:0005794">
    <property type="term" value="C:Golgi apparatus"/>
    <property type="evidence" value="ECO:0000318"/>
    <property type="project" value="GO_Central"/>
</dbReference>
<dbReference type="InParanoid" id="A9UW96"/>
<feature type="transmembrane region" description="Helical" evidence="1">
    <location>
        <begin position="104"/>
        <end position="127"/>
    </location>
</feature>
<dbReference type="Pfam" id="PF18800">
    <property type="entry name" value="Atthog"/>
    <property type="match status" value="1"/>
</dbReference>
<gene>
    <name evidence="2" type="ORF">MONBRDRAFT_36587</name>
</gene>
<sequence>MPETRRTVFFTVSCFLVSFVLTVTALGTPAWIITDFQGMFEYGLFVECTALTYNGEQRRTCGKPAEHSGQWQATAAFIIMGLLVLVGAIGCATMAIIRQRYMDYARWAGFTAAIFYSIASLIFPVGFTRDDIGGEPYRLPEHTGVGFSYILFVLALIFIFIGELVAMKIVCQ</sequence>
<feature type="transmembrane region" description="Helical" evidence="1">
    <location>
        <begin position="73"/>
        <end position="97"/>
    </location>
</feature>
<dbReference type="eggNOG" id="ENOG502R4TC">
    <property type="taxonomic scope" value="Eukaryota"/>
</dbReference>
<dbReference type="PANTHER" id="PTHR31186:SF1">
    <property type="entry name" value="MODULATOR OF SMOOTHENED PROTEIN"/>
    <property type="match status" value="1"/>
</dbReference>
<organism evidence="2 3">
    <name type="scientific">Monosiga brevicollis</name>
    <name type="common">Choanoflagellate</name>
    <dbReference type="NCBI Taxonomy" id="81824"/>
    <lineage>
        <taxon>Eukaryota</taxon>
        <taxon>Choanoflagellata</taxon>
        <taxon>Craspedida</taxon>
        <taxon>Salpingoecidae</taxon>
        <taxon>Monosiga</taxon>
    </lineage>
</organism>
<evidence type="ECO:0000256" key="1">
    <source>
        <dbReference type="SAM" id="Phobius"/>
    </source>
</evidence>
<dbReference type="RefSeq" id="XP_001744777.1">
    <property type="nucleotide sequence ID" value="XM_001744725.1"/>
</dbReference>
<feature type="transmembrane region" description="Helical" evidence="1">
    <location>
        <begin position="7"/>
        <end position="33"/>
    </location>
</feature>
<keyword evidence="1" id="KW-0812">Transmembrane</keyword>
<dbReference type="OMA" id="ICIFIGC"/>